<evidence type="ECO:0000256" key="8">
    <source>
        <dbReference type="SAM" id="Phobius"/>
    </source>
</evidence>
<dbReference type="AlphaFoldDB" id="A0A182E1M8"/>
<keyword evidence="8" id="KW-0812">Transmembrane</keyword>
<comment type="similarity">
    <text evidence="4">Belongs to the CDIP1/LITAF family.</text>
</comment>
<dbReference type="STRING" id="42157.A0A182E1M8"/>
<sequence>MPLEKSQHTANTLHRSISQTPSMLVNIKEYLSDQSQFIDCPCCKVHGITEVKFTIGFFTWISFLIILMAGIFILPLFFLWVPFFVDTFKDAHHYCSNCKVWIGTYRRLGRSK</sequence>
<protein>
    <submittedName>
        <fullName evidence="12">LITAF domain-containing protein</fullName>
    </submittedName>
</protein>
<evidence type="ECO:0000256" key="4">
    <source>
        <dbReference type="ARBA" id="ARBA00005975"/>
    </source>
</evidence>
<keyword evidence="6" id="KW-0862">Zinc</keyword>
<reference evidence="12" key="1">
    <citation type="submission" date="2016-06" db="UniProtKB">
        <authorList>
            <consortium name="WormBaseParasite"/>
        </authorList>
    </citation>
    <scope>IDENTIFICATION</scope>
</reference>
<gene>
    <name evidence="10" type="ORF">NOO_LOCUS1867</name>
</gene>
<dbReference type="GO" id="GO:0005765">
    <property type="term" value="C:lysosomal membrane"/>
    <property type="evidence" value="ECO:0007669"/>
    <property type="project" value="UniProtKB-SubCell"/>
</dbReference>
<dbReference type="PANTHER" id="PTHR23292">
    <property type="entry name" value="LIPOPOLYSACCHARIDE-INDUCED TUMOR NECROSIS FACTOR-ALPHA FACTOR"/>
    <property type="match status" value="1"/>
</dbReference>
<evidence type="ECO:0000259" key="9">
    <source>
        <dbReference type="PROSITE" id="PS51837"/>
    </source>
</evidence>
<dbReference type="EMBL" id="UYRW01000260">
    <property type="protein sequence ID" value="VDK65093.1"/>
    <property type="molecule type" value="Genomic_DNA"/>
</dbReference>
<feature type="transmembrane region" description="Helical" evidence="8">
    <location>
        <begin position="57"/>
        <end position="81"/>
    </location>
</feature>
<dbReference type="GO" id="GO:0008270">
    <property type="term" value="F:zinc ion binding"/>
    <property type="evidence" value="ECO:0007669"/>
    <property type="project" value="TreeGrafter"/>
</dbReference>
<proteinExistence type="inferred from homology"/>
<keyword evidence="5" id="KW-0479">Metal-binding</keyword>
<dbReference type="WBParaSite" id="nOo.2.0.1.t01867-RA">
    <property type="protein sequence ID" value="nOo.2.0.1.t01867-RA"/>
    <property type="gene ID" value="nOo.2.0.1.g01867"/>
</dbReference>
<dbReference type="Pfam" id="PF10601">
    <property type="entry name" value="zf-LITAF-like"/>
    <property type="match status" value="1"/>
</dbReference>
<evidence type="ECO:0000256" key="3">
    <source>
        <dbReference type="ARBA" id="ARBA00004630"/>
    </source>
</evidence>
<keyword evidence="7 8" id="KW-0472">Membrane</keyword>
<evidence type="ECO:0000313" key="10">
    <source>
        <dbReference type="EMBL" id="VDK65093.1"/>
    </source>
</evidence>
<dbReference type="InterPro" id="IPR037519">
    <property type="entry name" value="LITAF_fam"/>
</dbReference>
<reference evidence="10 11" key="2">
    <citation type="submission" date="2018-08" db="EMBL/GenBank/DDBJ databases">
        <authorList>
            <person name="Laetsch R D."/>
            <person name="Stevens L."/>
            <person name="Kumar S."/>
            <person name="Blaxter L. M."/>
        </authorList>
    </citation>
    <scope>NUCLEOTIDE SEQUENCE [LARGE SCALE GENOMIC DNA]</scope>
</reference>
<evidence type="ECO:0000313" key="11">
    <source>
        <dbReference type="Proteomes" id="UP000271087"/>
    </source>
</evidence>
<dbReference type="Proteomes" id="UP000271087">
    <property type="component" value="Unassembled WGS sequence"/>
</dbReference>
<dbReference type="PANTHER" id="PTHR23292:SF44">
    <property type="entry name" value="LITAF DOMAIN-CONTAINING PROTEIN"/>
    <property type="match status" value="1"/>
</dbReference>
<dbReference type="OrthoDB" id="4713066at2759"/>
<evidence type="ECO:0000256" key="7">
    <source>
        <dbReference type="ARBA" id="ARBA00023136"/>
    </source>
</evidence>
<evidence type="ECO:0000313" key="12">
    <source>
        <dbReference type="WBParaSite" id="nOo.2.0.1.t01867-RA"/>
    </source>
</evidence>
<evidence type="ECO:0000256" key="1">
    <source>
        <dbReference type="ARBA" id="ARBA00004414"/>
    </source>
</evidence>
<name>A0A182E1M8_ONCOC</name>
<dbReference type="PROSITE" id="PS51837">
    <property type="entry name" value="LITAF"/>
    <property type="match status" value="1"/>
</dbReference>
<evidence type="ECO:0000256" key="2">
    <source>
        <dbReference type="ARBA" id="ARBA00004481"/>
    </source>
</evidence>
<dbReference type="SMART" id="SM00714">
    <property type="entry name" value="LITAF"/>
    <property type="match status" value="1"/>
</dbReference>
<evidence type="ECO:0000256" key="5">
    <source>
        <dbReference type="ARBA" id="ARBA00022723"/>
    </source>
</evidence>
<keyword evidence="8" id="KW-1133">Transmembrane helix</keyword>
<organism evidence="12">
    <name type="scientific">Onchocerca ochengi</name>
    <name type="common">Filarial nematode worm</name>
    <dbReference type="NCBI Taxonomy" id="42157"/>
    <lineage>
        <taxon>Eukaryota</taxon>
        <taxon>Metazoa</taxon>
        <taxon>Ecdysozoa</taxon>
        <taxon>Nematoda</taxon>
        <taxon>Chromadorea</taxon>
        <taxon>Rhabditida</taxon>
        <taxon>Spirurina</taxon>
        <taxon>Spiruromorpha</taxon>
        <taxon>Filarioidea</taxon>
        <taxon>Onchocercidae</taxon>
        <taxon>Onchocerca</taxon>
    </lineage>
</organism>
<dbReference type="GO" id="GO:0031902">
    <property type="term" value="C:late endosome membrane"/>
    <property type="evidence" value="ECO:0007669"/>
    <property type="project" value="UniProtKB-SubCell"/>
</dbReference>
<feature type="domain" description="LITAF" evidence="9">
    <location>
        <begin position="20"/>
        <end position="107"/>
    </location>
</feature>
<accession>A0A182E1M8</accession>
<keyword evidence="11" id="KW-1185">Reference proteome</keyword>
<evidence type="ECO:0000256" key="6">
    <source>
        <dbReference type="ARBA" id="ARBA00022833"/>
    </source>
</evidence>
<comment type="subcellular location">
    <subcellularLocation>
        <location evidence="2">Endosome membrane</location>
        <topology evidence="2">Peripheral membrane protein</topology>
    </subcellularLocation>
    <subcellularLocation>
        <location evidence="1">Late endosome membrane</location>
    </subcellularLocation>
    <subcellularLocation>
        <location evidence="3">Lysosome membrane</location>
        <topology evidence="3">Peripheral membrane protein</topology>
        <orientation evidence="3">Cytoplasmic side</orientation>
    </subcellularLocation>
</comment>
<dbReference type="InterPro" id="IPR006629">
    <property type="entry name" value="LITAF"/>
</dbReference>